<comment type="caution">
    <text evidence="1">The sequence shown here is derived from an EMBL/GenBank/DDBJ whole genome shotgun (WGS) entry which is preliminary data.</text>
</comment>
<gene>
    <name evidence="1" type="ORF">R3P38DRAFT_3200165</name>
</gene>
<organism evidence="1 2">
    <name type="scientific">Favolaschia claudopus</name>
    <dbReference type="NCBI Taxonomy" id="2862362"/>
    <lineage>
        <taxon>Eukaryota</taxon>
        <taxon>Fungi</taxon>
        <taxon>Dikarya</taxon>
        <taxon>Basidiomycota</taxon>
        <taxon>Agaricomycotina</taxon>
        <taxon>Agaricomycetes</taxon>
        <taxon>Agaricomycetidae</taxon>
        <taxon>Agaricales</taxon>
        <taxon>Marasmiineae</taxon>
        <taxon>Mycenaceae</taxon>
        <taxon>Favolaschia</taxon>
    </lineage>
</organism>
<name>A0AAW0B105_9AGAR</name>
<dbReference type="Proteomes" id="UP001362999">
    <property type="component" value="Unassembled WGS sequence"/>
</dbReference>
<dbReference type="EMBL" id="JAWWNJ010000045">
    <property type="protein sequence ID" value="KAK7018956.1"/>
    <property type="molecule type" value="Genomic_DNA"/>
</dbReference>
<accession>A0AAW0B105</accession>
<keyword evidence="2" id="KW-1185">Reference proteome</keyword>
<reference evidence="1 2" key="1">
    <citation type="journal article" date="2024" name="J Genomics">
        <title>Draft genome sequencing and assembly of Favolaschia claudopus CIRM-BRFM 2984 isolated from oak limbs.</title>
        <authorList>
            <person name="Navarro D."/>
            <person name="Drula E."/>
            <person name="Chaduli D."/>
            <person name="Cazenave R."/>
            <person name="Ahrendt S."/>
            <person name="Wang J."/>
            <person name="Lipzen A."/>
            <person name="Daum C."/>
            <person name="Barry K."/>
            <person name="Grigoriev I.V."/>
            <person name="Favel A."/>
            <person name="Rosso M.N."/>
            <person name="Martin F."/>
        </authorList>
    </citation>
    <scope>NUCLEOTIDE SEQUENCE [LARGE SCALE GENOMIC DNA]</scope>
    <source>
        <strain evidence="1 2">CIRM-BRFM 2984</strain>
    </source>
</reference>
<evidence type="ECO:0000313" key="1">
    <source>
        <dbReference type="EMBL" id="KAK7018956.1"/>
    </source>
</evidence>
<proteinExistence type="predicted"/>
<evidence type="ECO:0008006" key="3">
    <source>
        <dbReference type="Google" id="ProtNLM"/>
    </source>
</evidence>
<dbReference type="SUPFAM" id="SSF52047">
    <property type="entry name" value="RNI-like"/>
    <property type="match status" value="1"/>
</dbReference>
<protein>
    <recommendedName>
        <fullName evidence="3">F-box domain-containing protein</fullName>
    </recommendedName>
</protein>
<evidence type="ECO:0000313" key="2">
    <source>
        <dbReference type="Proteomes" id="UP001362999"/>
    </source>
</evidence>
<sequence>MPPSSSRPADKSALVVHLENYANEQLRVGLSRFYNLLAARFPLPAAEVILDESGRLSIRLLPIAKDIHFAPSSCPPVLDDSALDEDSSSDAPCYVNTLPVELLATLFALVGQGLSPSAAQFRALRCDLSRVCQHWRGVVDASPFFWSTLSISPSSTAVSMEKFVQVSGSRPIRAIVSDKSRKTLVQTYQQRVFGVQHLERLVHLTFDTIPRWVALWIVSVNPRMVQAVVDIVTVFSPRTLVELGIRCQGFPFAIAPPPYRPFFYEKMVDLTVSGTQFPFLLVRSLGCLQRLRLIDLQPAHSSWPADDDMLALFSVAQHLHFLEIRGFGVWIDLPRGSTLPSQKKPVRLRELHLVIDHRVPDTVPDLLRFFKRLALPWLQHLTLAFATDRDIAMYVDSGLVLPARSVRLEGTFFTAERIGRLLGSLGTASVLDVSRCTLPHILDCLAAEVETDGVSRMVLPALQSLVVRGCWWTELYRGLLKRSSQGCSLQSLDFVEVDGYDASQIAPDCMADYLSIPLLFPSAKRRLDG</sequence>
<dbReference type="AlphaFoldDB" id="A0AAW0B105"/>